<keyword evidence="6" id="KW-1185">Reference proteome</keyword>
<evidence type="ECO:0000259" key="4">
    <source>
        <dbReference type="Pfam" id="PF09375"/>
    </source>
</evidence>
<comment type="subcellular location">
    <subcellularLocation>
        <location evidence="1">Cell envelope</location>
    </subcellularLocation>
</comment>
<evidence type="ECO:0000256" key="1">
    <source>
        <dbReference type="ARBA" id="ARBA00004196"/>
    </source>
</evidence>
<dbReference type="EMBL" id="JAAAML010000004">
    <property type="protein sequence ID" value="MCO6410822.1"/>
    <property type="molecule type" value="Genomic_DNA"/>
</dbReference>
<evidence type="ECO:0000256" key="2">
    <source>
        <dbReference type="ARBA" id="ARBA00022729"/>
    </source>
</evidence>
<dbReference type="RefSeq" id="WP_252917458.1">
    <property type="nucleotide sequence ID" value="NZ_JAAAML010000004.1"/>
</dbReference>
<dbReference type="CDD" id="cd14659">
    <property type="entry name" value="Imelysin-like_IPPA"/>
    <property type="match status" value="1"/>
</dbReference>
<keyword evidence="2 3" id="KW-0732">Signal</keyword>
<dbReference type="InterPro" id="IPR034984">
    <property type="entry name" value="Imelysin-like_IPPA"/>
</dbReference>
<dbReference type="Gene3D" id="1.20.1420.20">
    <property type="entry name" value="M75 peptidase, HXXE motif"/>
    <property type="match status" value="1"/>
</dbReference>
<dbReference type="Pfam" id="PF09375">
    <property type="entry name" value="Peptidase_M75"/>
    <property type="match status" value="1"/>
</dbReference>
<feature type="chain" id="PRO_5046074117" evidence="3">
    <location>
        <begin position="21"/>
        <end position="362"/>
    </location>
</feature>
<feature type="signal peptide" evidence="3">
    <location>
        <begin position="1"/>
        <end position="20"/>
    </location>
</feature>
<comment type="caution">
    <text evidence="5">The sequence shown here is derived from an EMBL/GenBank/DDBJ whole genome shotgun (WGS) entry which is preliminary data.</text>
</comment>
<feature type="domain" description="Imelysin-like" evidence="4">
    <location>
        <begin position="41"/>
        <end position="332"/>
    </location>
</feature>
<reference evidence="5 6" key="1">
    <citation type="submission" date="2020-01" db="EMBL/GenBank/DDBJ databases">
        <title>Genomes of bacteria type strains.</title>
        <authorList>
            <person name="Chen J."/>
            <person name="Zhu S."/>
            <person name="Yang J."/>
        </authorList>
    </citation>
    <scope>NUCLEOTIDE SEQUENCE [LARGE SCALE GENOMIC DNA]</scope>
    <source>
        <strain evidence="5 6">DSM 16655</strain>
    </source>
</reference>
<evidence type="ECO:0000313" key="5">
    <source>
        <dbReference type="EMBL" id="MCO6410822.1"/>
    </source>
</evidence>
<sequence>MNRILICLVALIVAASGARSEQEAALPPIGPVLERMLVSYIRPGYDEVNIAASDLETSLAELCATPSGEHLEAARSGFRATVDRWSRMEWLRIGPVMSENRLERILFFPDRKGTGRKQVQAAIASRNESVIKVETLSSQSVAMQGLGALEFILFGSGSDQLAGAEASHRCAFARAAAGNLVNLSRELIDGWRDGGELTAAFLAPAASNPLFRTDAEALNLLLGQMIHGLEAIRDTRINAFLDREDANRDRPKSALFWRSGMTMASIRANLDGLEAMFNLSGIEIVSQQSAPRLADTIRFEFDQAVRTASSLDAPVAALLGEPQTRDKLVYLDYAIRIIIDRLDQEFAQAGGLAVGFSFGDGD</sequence>
<dbReference type="Proteomes" id="UP001320715">
    <property type="component" value="Unassembled WGS sequence"/>
</dbReference>
<name>A0ABT1CX86_9HYPH</name>
<evidence type="ECO:0000313" key="6">
    <source>
        <dbReference type="Proteomes" id="UP001320715"/>
    </source>
</evidence>
<dbReference type="InterPro" id="IPR038352">
    <property type="entry name" value="Imelysin_sf"/>
</dbReference>
<evidence type="ECO:0000256" key="3">
    <source>
        <dbReference type="SAM" id="SignalP"/>
    </source>
</evidence>
<proteinExistence type="predicted"/>
<organism evidence="5 6">
    <name type="scientific">Hoeflea alexandrii</name>
    <dbReference type="NCBI Taxonomy" id="288436"/>
    <lineage>
        <taxon>Bacteria</taxon>
        <taxon>Pseudomonadati</taxon>
        <taxon>Pseudomonadota</taxon>
        <taxon>Alphaproteobacteria</taxon>
        <taxon>Hyphomicrobiales</taxon>
        <taxon>Rhizobiaceae</taxon>
        <taxon>Hoeflea</taxon>
    </lineage>
</organism>
<accession>A0ABT1CX86</accession>
<protein>
    <submittedName>
        <fullName evidence="5">Peptidase M75, Imelysin</fullName>
    </submittedName>
</protein>
<dbReference type="InterPro" id="IPR018976">
    <property type="entry name" value="Imelysin-like"/>
</dbReference>
<gene>
    <name evidence="5" type="ORF">GTW23_21775</name>
</gene>